<dbReference type="PROSITE" id="PS00666">
    <property type="entry name" value="DHDPS_2"/>
    <property type="match status" value="1"/>
</dbReference>
<dbReference type="STRING" id="1445510.YC6258_02593"/>
<feature type="active site" description="Schiff-base intermediate with substrate" evidence="12 14">
    <location>
        <position position="161"/>
    </location>
</feature>
<dbReference type="GO" id="GO:0005829">
    <property type="term" value="C:cytosol"/>
    <property type="evidence" value="ECO:0007669"/>
    <property type="project" value="TreeGrafter"/>
</dbReference>
<dbReference type="InterPro" id="IPR005263">
    <property type="entry name" value="DapA"/>
</dbReference>
<feature type="site" description="L-lysine inhibitor binding" evidence="16">
    <location>
        <position position="106"/>
    </location>
</feature>
<keyword evidence="18" id="KW-1185">Reference proteome</keyword>
<dbReference type="PROSITE" id="PS00665">
    <property type="entry name" value="DHDPS_1"/>
    <property type="match status" value="1"/>
</dbReference>
<dbReference type="HAMAP" id="MF_00418">
    <property type="entry name" value="DapA"/>
    <property type="match status" value="1"/>
</dbReference>
<evidence type="ECO:0000256" key="15">
    <source>
        <dbReference type="PIRSR" id="PIRSR001365-2"/>
    </source>
</evidence>
<dbReference type="SUPFAM" id="SSF51569">
    <property type="entry name" value="Aldolase"/>
    <property type="match status" value="1"/>
</dbReference>
<evidence type="ECO:0000256" key="8">
    <source>
        <dbReference type="ARBA" id="ARBA00023154"/>
    </source>
</evidence>
<evidence type="ECO:0000313" key="17">
    <source>
        <dbReference type="EMBL" id="AJQ94631.1"/>
    </source>
</evidence>
<feature type="site" description="Part of a proton relay during catalysis" evidence="12 16">
    <location>
        <position position="107"/>
    </location>
</feature>
<evidence type="ECO:0000256" key="11">
    <source>
        <dbReference type="ARBA" id="ARBA00047836"/>
    </source>
</evidence>
<evidence type="ECO:0000313" key="18">
    <source>
        <dbReference type="Proteomes" id="UP000032266"/>
    </source>
</evidence>
<accession>A0A0C5VK30</accession>
<dbReference type="KEGG" id="gsn:YC6258_02593"/>
<dbReference type="Pfam" id="PF00701">
    <property type="entry name" value="DHDPS"/>
    <property type="match status" value="1"/>
</dbReference>
<keyword evidence="6 12" id="KW-0028">Amino-acid biosynthesis</keyword>
<dbReference type="InterPro" id="IPR020625">
    <property type="entry name" value="Schiff_base-form_aldolases_AS"/>
</dbReference>
<dbReference type="InterPro" id="IPR002220">
    <property type="entry name" value="DapA-like"/>
</dbReference>
<comment type="catalytic activity">
    <reaction evidence="11 12">
        <text>L-aspartate 4-semialdehyde + pyruvate = (2S,4S)-4-hydroxy-2,3,4,5-tetrahydrodipicolinate + H2O + H(+)</text>
        <dbReference type="Rhea" id="RHEA:34171"/>
        <dbReference type="ChEBI" id="CHEBI:15361"/>
        <dbReference type="ChEBI" id="CHEBI:15377"/>
        <dbReference type="ChEBI" id="CHEBI:15378"/>
        <dbReference type="ChEBI" id="CHEBI:67139"/>
        <dbReference type="ChEBI" id="CHEBI:537519"/>
        <dbReference type="EC" id="4.3.3.7"/>
    </reaction>
</comment>
<evidence type="ECO:0000256" key="6">
    <source>
        <dbReference type="ARBA" id="ARBA00022605"/>
    </source>
</evidence>
<name>A0A0C5VK30_9GAMM</name>
<dbReference type="PIRSF" id="PIRSF001365">
    <property type="entry name" value="DHDPS"/>
    <property type="match status" value="1"/>
</dbReference>
<keyword evidence="10 12" id="KW-0704">Schiff base</keyword>
<dbReference type="InterPro" id="IPR013785">
    <property type="entry name" value="Aldolase_TIM"/>
</dbReference>
<comment type="function">
    <text evidence="1 12">Catalyzes the condensation of (S)-aspartate-beta-semialdehyde [(S)-ASA] and pyruvate to 4-hydroxy-tetrahydrodipicolinate (HTPA).</text>
</comment>
<dbReference type="PATRIC" id="fig|1445510.3.peg.2548"/>
<proteinExistence type="inferred from homology"/>
<comment type="pathway">
    <text evidence="2 12">Amino-acid biosynthesis; L-lysine biosynthesis via DAP pathway; (S)-tetrahydrodipicolinate from L-aspartate: step 3/4.</text>
</comment>
<keyword evidence="5 12" id="KW-0963">Cytoplasm</keyword>
<organism evidence="17 18">
    <name type="scientific">Gynuella sunshinyii YC6258</name>
    <dbReference type="NCBI Taxonomy" id="1445510"/>
    <lineage>
        <taxon>Bacteria</taxon>
        <taxon>Pseudomonadati</taxon>
        <taxon>Pseudomonadota</taxon>
        <taxon>Gammaproteobacteria</taxon>
        <taxon>Oceanospirillales</taxon>
        <taxon>Saccharospirillaceae</taxon>
        <taxon>Gynuella</taxon>
    </lineage>
</organism>
<comment type="caution">
    <text evidence="12">Was originally thought to be a dihydrodipicolinate synthase (DHDPS), catalyzing the condensation of (S)-aspartate-beta-semialdehyde [(S)-ASA] and pyruvate to dihydrodipicolinate (DHDP). However, it was shown in E.coli that the product of the enzymatic reaction is not dihydrodipicolinate but in fact (4S)-4-hydroxy-2,3,4,5-tetrahydro-(2S)-dipicolinic acid (HTPA), and that the consecutive dehydration reaction leading to DHDP is not spontaneous but catalyzed by DapB.</text>
</comment>
<dbReference type="HOGENOM" id="CLU_049343_7_1_6"/>
<feature type="site" description="L-lysine inhibitor binding" evidence="16">
    <location>
        <position position="84"/>
    </location>
</feature>
<dbReference type="EC" id="4.3.3.7" evidence="4 12"/>
<comment type="similarity">
    <text evidence="3 12 13">Belongs to the DapA family.</text>
</comment>
<evidence type="ECO:0000256" key="3">
    <source>
        <dbReference type="ARBA" id="ARBA00007592"/>
    </source>
</evidence>
<feature type="binding site" evidence="12 15">
    <location>
        <position position="45"/>
    </location>
    <ligand>
        <name>pyruvate</name>
        <dbReference type="ChEBI" id="CHEBI:15361"/>
    </ligand>
</feature>
<comment type="subunit">
    <text evidence="12">Homotetramer; dimer of dimers.</text>
</comment>
<dbReference type="EMBL" id="CP007142">
    <property type="protein sequence ID" value="AJQ94631.1"/>
    <property type="molecule type" value="Genomic_DNA"/>
</dbReference>
<dbReference type="PANTHER" id="PTHR12128:SF66">
    <property type="entry name" value="4-HYDROXY-2-OXOGLUTARATE ALDOLASE, MITOCHONDRIAL"/>
    <property type="match status" value="1"/>
</dbReference>
<sequence>MFRGSMVALVTPMLEDGSVCWTSLENLIEFHIENGTTGIVAVGTTGESATLDVAEHTEVIKFTIERVRGRVAVIAGTGANATKEAIHLTHSAKELGADGCLLVTPYYNKPGQEGLFQHYTAVADAVSIPQILYNVPGRTACDIKAETVGRLSTHKNIVGIKEATGDIDRAKAILNLVDSGFDVLSGDDASSLEFMKAGGHGVISVTANVTPKAMSSFCQACAEGNWELAERLNEQMMPLHKKLFTESNPIPVKWAMEEMGLIPPGIRLPLTRLAENHQDIVRQALIQAGVI</sequence>
<evidence type="ECO:0000256" key="13">
    <source>
        <dbReference type="PIRNR" id="PIRNR001365"/>
    </source>
</evidence>
<dbReference type="Gene3D" id="3.20.20.70">
    <property type="entry name" value="Aldolase class I"/>
    <property type="match status" value="1"/>
</dbReference>
<dbReference type="AlphaFoldDB" id="A0A0C5VK30"/>
<evidence type="ECO:0000256" key="14">
    <source>
        <dbReference type="PIRSR" id="PIRSR001365-1"/>
    </source>
</evidence>
<evidence type="ECO:0000256" key="7">
    <source>
        <dbReference type="ARBA" id="ARBA00022915"/>
    </source>
</evidence>
<feature type="site" description="L-lysine inhibitor binding; via carbonyl oxygen" evidence="16">
    <location>
        <position position="49"/>
    </location>
</feature>
<feature type="active site" description="Proton donor/acceptor" evidence="12 14">
    <location>
        <position position="133"/>
    </location>
</feature>
<dbReference type="PRINTS" id="PR00146">
    <property type="entry name" value="DHPICSNTHASE"/>
</dbReference>
<dbReference type="PANTHER" id="PTHR12128">
    <property type="entry name" value="DIHYDRODIPICOLINATE SYNTHASE"/>
    <property type="match status" value="1"/>
</dbReference>
<gene>
    <name evidence="12" type="primary">dapA</name>
    <name evidence="17" type="ORF">YC6258_02593</name>
</gene>
<evidence type="ECO:0000256" key="1">
    <source>
        <dbReference type="ARBA" id="ARBA00003294"/>
    </source>
</evidence>
<dbReference type="InterPro" id="IPR020624">
    <property type="entry name" value="Schiff_base-form_aldolases_CS"/>
</dbReference>
<evidence type="ECO:0000256" key="10">
    <source>
        <dbReference type="ARBA" id="ARBA00023270"/>
    </source>
</evidence>
<dbReference type="UniPathway" id="UPA00034">
    <property type="reaction ID" value="UER00017"/>
</dbReference>
<dbReference type="Proteomes" id="UP000032266">
    <property type="component" value="Chromosome"/>
</dbReference>
<evidence type="ECO:0000256" key="16">
    <source>
        <dbReference type="PIRSR" id="PIRSR001365-3"/>
    </source>
</evidence>
<reference evidence="17 18" key="1">
    <citation type="submission" date="2014-01" db="EMBL/GenBank/DDBJ databases">
        <title>Full genme sequencing of cellulolytic bacterium Gynuella sunshinyii YC6258T gen. nov., sp. nov.</title>
        <authorList>
            <person name="Khan H."/>
            <person name="Chung E.J."/>
            <person name="Chung Y.R."/>
        </authorList>
    </citation>
    <scope>NUCLEOTIDE SEQUENCE [LARGE SCALE GENOMIC DNA]</scope>
    <source>
        <strain evidence="17 18">YC6258</strain>
    </source>
</reference>
<protein>
    <recommendedName>
        <fullName evidence="4 12">4-hydroxy-tetrahydrodipicolinate synthase</fullName>
        <shortName evidence="12">HTPA synthase</shortName>
        <ecNumber evidence="4 12">4.3.3.7</ecNumber>
    </recommendedName>
</protein>
<dbReference type="NCBIfam" id="TIGR00674">
    <property type="entry name" value="dapA"/>
    <property type="match status" value="1"/>
</dbReference>
<dbReference type="GO" id="GO:0019877">
    <property type="term" value="P:diaminopimelate biosynthetic process"/>
    <property type="evidence" value="ECO:0007669"/>
    <property type="project" value="UniProtKB-UniRule"/>
</dbReference>
<evidence type="ECO:0000256" key="12">
    <source>
        <dbReference type="HAMAP-Rule" id="MF_00418"/>
    </source>
</evidence>
<feature type="site" description="L-lysine inhibitor binding" evidence="16">
    <location>
        <position position="80"/>
    </location>
</feature>
<evidence type="ECO:0000256" key="4">
    <source>
        <dbReference type="ARBA" id="ARBA00012086"/>
    </source>
</evidence>
<dbReference type="CDD" id="cd00950">
    <property type="entry name" value="DHDPS"/>
    <property type="match status" value="1"/>
</dbReference>
<dbReference type="GO" id="GO:0008840">
    <property type="term" value="F:4-hydroxy-tetrahydrodipicolinate synthase activity"/>
    <property type="evidence" value="ECO:0007669"/>
    <property type="project" value="UniProtKB-UniRule"/>
</dbReference>
<keyword evidence="7 12" id="KW-0220">Diaminopimelate biosynthesis</keyword>
<dbReference type="GO" id="GO:0009089">
    <property type="term" value="P:lysine biosynthetic process via diaminopimelate"/>
    <property type="evidence" value="ECO:0007669"/>
    <property type="project" value="UniProtKB-UniRule"/>
</dbReference>
<feature type="site" description="Part of a proton relay during catalysis" evidence="12 16">
    <location>
        <position position="44"/>
    </location>
</feature>
<evidence type="ECO:0000256" key="5">
    <source>
        <dbReference type="ARBA" id="ARBA00022490"/>
    </source>
</evidence>
<evidence type="ECO:0000256" key="9">
    <source>
        <dbReference type="ARBA" id="ARBA00023239"/>
    </source>
</evidence>
<keyword evidence="8 12" id="KW-0457">Lysine biosynthesis</keyword>
<comment type="subcellular location">
    <subcellularLocation>
        <location evidence="12">Cytoplasm</location>
    </subcellularLocation>
</comment>
<feature type="binding site" evidence="12 15">
    <location>
        <position position="203"/>
    </location>
    <ligand>
        <name>pyruvate</name>
        <dbReference type="ChEBI" id="CHEBI:15361"/>
    </ligand>
</feature>
<dbReference type="SMART" id="SM01130">
    <property type="entry name" value="DHDPS"/>
    <property type="match status" value="1"/>
</dbReference>
<evidence type="ECO:0000256" key="2">
    <source>
        <dbReference type="ARBA" id="ARBA00005120"/>
    </source>
</evidence>
<dbReference type="RefSeq" id="WP_044617130.1">
    <property type="nucleotide sequence ID" value="NZ_CP007142.1"/>
</dbReference>
<keyword evidence="9 12" id="KW-0456">Lyase</keyword>
<dbReference type="OrthoDB" id="9782828at2"/>